<proteinExistence type="predicted"/>
<dbReference type="KEGG" id="smm:Smp_201320"/>
<sequence>MNITSENTVSNLQLTTSVKSLILLVHSFYDHRSAAVVHWIQKMFSRSMHQRAKKVSSVIYSSFLSSEVQTKSVVR</sequence>
<dbReference type="HOGENOM" id="CLU_2674181_0_0_1"/>
<dbReference type="RefSeq" id="XP_018645163.1">
    <property type="nucleotide sequence ID" value="XM_018791690.1"/>
</dbReference>
<protein>
    <submittedName>
        <fullName evidence="2">Smp_201320</fullName>
    </submittedName>
</protein>
<reference evidence="2" key="2">
    <citation type="submission" date="2018-12" db="UniProtKB">
        <authorList>
            <consortium name="WormBaseParasite"/>
        </authorList>
    </citation>
    <scope>IDENTIFICATION</scope>
    <source>
        <strain evidence="2">Puerto Rican</strain>
    </source>
</reference>
<dbReference type="Proteomes" id="UP000008854">
    <property type="component" value="Unassembled WGS sequence"/>
</dbReference>
<name>G4LV62_SCHMA</name>
<dbReference type="InParanoid" id="G4LV62"/>
<evidence type="ECO:0000313" key="2">
    <source>
        <dbReference type="WBParaSite" id="Smp_201320.1"/>
    </source>
</evidence>
<dbReference type="WBParaSite" id="Smp_201320.1">
    <property type="protein sequence ID" value="Smp_201320.1"/>
    <property type="gene ID" value="Smp_201320"/>
</dbReference>
<dbReference type="CTD" id="29830479"/>
<organism evidence="1 2">
    <name type="scientific">Schistosoma mansoni</name>
    <name type="common">Blood fluke</name>
    <dbReference type="NCBI Taxonomy" id="6183"/>
    <lineage>
        <taxon>Eukaryota</taxon>
        <taxon>Metazoa</taxon>
        <taxon>Spiralia</taxon>
        <taxon>Lophotrochozoa</taxon>
        <taxon>Platyhelminthes</taxon>
        <taxon>Trematoda</taxon>
        <taxon>Digenea</taxon>
        <taxon>Strigeidida</taxon>
        <taxon>Schistosomatoidea</taxon>
        <taxon>Schistosomatidae</taxon>
        <taxon>Schistosoma</taxon>
    </lineage>
</organism>
<keyword evidence="1" id="KW-1185">Reference proteome</keyword>
<dbReference type="AlphaFoldDB" id="G4LV62"/>
<accession>G4LV62</accession>
<reference evidence="1" key="1">
    <citation type="journal article" date="2012" name="PLoS Negl. Trop. Dis.">
        <title>A systematically improved high quality genome and transcriptome of the human blood fluke Schistosoma mansoni.</title>
        <authorList>
            <person name="Protasio A.V."/>
            <person name="Tsai I.J."/>
            <person name="Babbage A."/>
            <person name="Nichol S."/>
            <person name="Hunt M."/>
            <person name="Aslett M.A."/>
            <person name="De Silva N."/>
            <person name="Velarde G.S."/>
            <person name="Anderson T.J."/>
            <person name="Clark R.C."/>
            <person name="Davidson C."/>
            <person name="Dillon G.P."/>
            <person name="Holroyd N.E."/>
            <person name="LoVerde P.T."/>
            <person name="Lloyd C."/>
            <person name="McQuillan J."/>
            <person name="Oliveira G."/>
            <person name="Otto T.D."/>
            <person name="Parker-Manuel S.J."/>
            <person name="Quail M.A."/>
            <person name="Wilson R.A."/>
            <person name="Zerlotini A."/>
            <person name="Dunne D.W."/>
            <person name="Berriman M."/>
        </authorList>
    </citation>
    <scope>NUCLEOTIDE SEQUENCE [LARGE SCALE GENOMIC DNA]</scope>
    <source>
        <strain evidence="1">Puerto Rican</strain>
    </source>
</reference>
<evidence type="ECO:0000313" key="1">
    <source>
        <dbReference type="Proteomes" id="UP000008854"/>
    </source>
</evidence>
<dbReference type="GeneID" id="29830479"/>